<dbReference type="eggNOG" id="ENOG5032Z71">
    <property type="taxonomic scope" value="Bacteria"/>
</dbReference>
<dbReference type="PATRIC" id="fig|1095750.3.peg.2536"/>
<evidence type="ECO:0000313" key="2">
    <source>
        <dbReference type="Proteomes" id="UP000005039"/>
    </source>
</evidence>
<gene>
    <name evidence="1" type="ORF">HMPREF9970_1625</name>
</gene>
<accession>I0R4R4</accession>
<dbReference type="OrthoDB" id="2086300at2"/>
<dbReference type="EMBL" id="AJGH01000126">
    <property type="protein sequence ID" value="EIC94672.1"/>
    <property type="molecule type" value="Genomic_DNA"/>
</dbReference>
<dbReference type="RefSeq" id="WP_008755004.1">
    <property type="nucleotide sequence ID" value="NZ_AJGH01000126.1"/>
</dbReference>
<reference evidence="1 2" key="1">
    <citation type="submission" date="2012-03" db="EMBL/GenBank/DDBJ databases">
        <authorList>
            <person name="Durkin A.S."/>
            <person name="McCorrison J."/>
            <person name="Torralba M."/>
            <person name="Gillis M."/>
            <person name="Methe B."/>
            <person name="Sutton G."/>
            <person name="Nelson K.E."/>
        </authorList>
    </citation>
    <scope>NUCLEOTIDE SEQUENCE [LARGE SCALE GENOMIC DNA]</scope>
    <source>
        <strain evidence="1 2">F0468</strain>
    </source>
</reference>
<dbReference type="AlphaFoldDB" id="I0R4R4"/>
<comment type="caution">
    <text evidence="1">The sequence shown here is derived from an EMBL/GenBank/DDBJ whole genome shotgun (WGS) entry which is preliminary data.</text>
</comment>
<evidence type="ECO:0000313" key="1">
    <source>
        <dbReference type="EMBL" id="EIC94672.1"/>
    </source>
</evidence>
<dbReference type="Proteomes" id="UP000005039">
    <property type="component" value="Unassembled WGS sequence"/>
</dbReference>
<sequence>MIRKYYLISQQPGLHPLPRTIDWNKGVDKTFLTERLSYKQPMLSSVLVEKSDMIEIIYPDILFIDYIPVLSEKVLEILKIYEPAMIVKQVNLIEGAGEDIKPYHIPILKEVDCLSEKTIFKCGRQIDKGVLTKKNIPDFSIFKIAGEIDKDRVIVRADFAESFLKRRLKGITLRSLEVI</sequence>
<protein>
    <submittedName>
        <fullName evidence="1">Uncharacterized protein</fullName>
    </submittedName>
</protein>
<organism evidence="1 2">
    <name type="scientific">Lachnoanaerobaculum saburreum F0468</name>
    <dbReference type="NCBI Taxonomy" id="1095750"/>
    <lineage>
        <taxon>Bacteria</taxon>
        <taxon>Bacillati</taxon>
        <taxon>Bacillota</taxon>
        <taxon>Clostridia</taxon>
        <taxon>Lachnospirales</taxon>
        <taxon>Lachnospiraceae</taxon>
        <taxon>Lachnoanaerobaculum</taxon>
    </lineage>
</organism>
<keyword evidence="2" id="KW-1185">Reference proteome</keyword>
<name>I0R4R4_9FIRM</name>
<proteinExistence type="predicted"/>